<keyword evidence="2" id="KW-1185">Reference proteome</keyword>
<gene>
    <name evidence="1" type="ORF">RF11_06179</name>
</gene>
<accession>A0A0C2IEF9</accession>
<reference evidence="1 2" key="1">
    <citation type="journal article" date="2014" name="Genome Biol. Evol.">
        <title>The genome of the myxosporean Thelohanellus kitauei shows adaptations to nutrient acquisition within its fish host.</title>
        <authorList>
            <person name="Yang Y."/>
            <person name="Xiong J."/>
            <person name="Zhou Z."/>
            <person name="Huo F."/>
            <person name="Miao W."/>
            <person name="Ran C."/>
            <person name="Liu Y."/>
            <person name="Zhang J."/>
            <person name="Feng J."/>
            <person name="Wang M."/>
            <person name="Wang M."/>
            <person name="Wang L."/>
            <person name="Yao B."/>
        </authorList>
    </citation>
    <scope>NUCLEOTIDE SEQUENCE [LARGE SCALE GENOMIC DNA]</scope>
    <source>
        <strain evidence="1">Wuqing</strain>
    </source>
</reference>
<evidence type="ECO:0000313" key="1">
    <source>
        <dbReference type="EMBL" id="KII63643.1"/>
    </source>
</evidence>
<organism evidence="1 2">
    <name type="scientific">Thelohanellus kitauei</name>
    <name type="common">Myxosporean</name>
    <dbReference type="NCBI Taxonomy" id="669202"/>
    <lineage>
        <taxon>Eukaryota</taxon>
        <taxon>Metazoa</taxon>
        <taxon>Cnidaria</taxon>
        <taxon>Myxozoa</taxon>
        <taxon>Myxosporea</taxon>
        <taxon>Bivalvulida</taxon>
        <taxon>Platysporina</taxon>
        <taxon>Myxobolidae</taxon>
        <taxon>Thelohanellus</taxon>
    </lineage>
</organism>
<proteinExistence type="predicted"/>
<protein>
    <submittedName>
        <fullName evidence="1">Uncharacterized protein</fullName>
    </submittedName>
</protein>
<dbReference type="AlphaFoldDB" id="A0A0C2IEF9"/>
<dbReference type="EMBL" id="JWZT01004623">
    <property type="protein sequence ID" value="KII63643.1"/>
    <property type="molecule type" value="Genomic_DNA"/>
</dbReference>
<comment type="caution">
    <text evidence="1">The sequence shown here is derived from an EMBL/GenBank/DDBJ whole genome shotgun (WGS) entry which is preliminary data.</text>
</comment>
<evidence type="ECO:0000313" key="2">
    <source>
        <dbReference type="Proteomes" id="UP000031668"/>
    </source>
</evidence>
<dbReference type="Proteomes" id="UP000031668">
    <property type="component" value="Unassembled WGS sequence"/>
</dbReference>
<sequence length="102" mass="12198">MTSNDTEKRCYLLEDLERFPSGENLHVQPQIIPHELPFSKIKSFIDWQELDIPESMQACLLHDQKPSEERLTNKWIQRPNTKNNICMYHCYKCSVFRFCLAH</sequence>
<name>A0A0C2IEF9_THEKT</name>